<dbReference type="RefSeq" id="WP_307255394.1">
    <property type="nucleotide sequence ID" value="NZ_JAUSTO010000020.1"/>
</dbReference>
<comment type="caution">
    <text evidence="1">The sequence shown here is derived from an EMBL/GenBank/DDBJ whole genome shotgun (WGS) entry which is preliminary data.</text>
</comment>
<dbReference type="AlphaFoldDB" id="A0AAE4ALS0"/>
<name>A0AAE4ALS0_9FIRM</name>
<sequence>MEDVEACRLQLQQEGLQVTDIIAPNPAAEFFFTKDPNGVEIQFINHGA</sequence>
<evidence type="ECO:0000313" key="2">
    <source>
        <dbReference type="Proteomes" id="UP001241537"/>
    </source>
</evidence>
<evidence type="ECO:0008006" key="3">
    <source>
        <dbReference type="Google" id="ProtNLM"/>
    </source>
</evidence>
<dbReference type="InterPro" id="IPR029068">
    <property type="entry name" value="Glyas_Bleomycin-R_OHBP_Dase"/>
</dbReference>
<dbReference type="Proteomes" id="UP001241537">
    <property type="component" value="Unassembled WGS sequence"/>
</dbReference>
<dbReference type="SUPFAM" id="SSF54593">
    <property type="entry name" value="Glyoxalase/Bleomycin resistance protein/Dihydroxybiphenyl dioxygenase"/>
    <property type="match status" value="1"/>
</dbReference>
<keyword evidence="2" id="KW-1185">Reference proteome</keyword>
<gene>
    <name evidence="1" type="ORF">J2S20_002180</name>
</gene>
<reference evidence="1" key="1">
    <citation type="submission" date="2023-07" db="EMBL/GenBank/DDBJ databases">
        <title>Genomic Encyclopedia of Type Strains, Phase IV (KMG-IV): sequencing the most valuable type-strain genomes for metagenomic binning, comparative biology and taxonomic classification.</title>
        <authorList>
            <person name="Goeker M."/>
        </authorList>
    </citation>
    <scope>NUCLEOTIDE SEQUENCE</scope>
    <source>
        <strain evidence="1">DSM 19659</strain>
    </source>
</reference>
<organism evidence="1 2">
    <name type="scientific">Moryella indoligenes</name>
    <dbReference type="NCBI Taxonomy" id="371674"/>
    <lineage>
        <taxon>Bacteria</taxon>
        <taxon>Bacillati</taxon>
        <taxon>Bacillota</taxon>
        <taxon>Clostridia</taxon>
        <taxon>Lachnospirales</taxon>
        <taxon>Lachnospiraceae</taxon>
        <taxon>Moryella</taxon>
    </lineage>
</organism>
<proteinExistence type="predicted"/>
<dbReference type="EMBL" id="JAUSTO010000020">
    <property type="protein sequence ID" value="MDQ0153460.1"/>
    <property type="molecule type" value="Genomic_DNA"/>
</dbReference>
<evidence type="ECO:0000313" key="1">
    <source>
        <dbReference type="EMBL" id="MDQ0153460.1"/>
    </source>
</evidence>
<protein>
    <recommendedName>
        <fullName evidence="3">VOC domain-containing protein</fullName>
    </recommendedName>
</protein>
<accession>A0AAE4ALS0</accession>